<organism evidence="2 3">
    <name type="scientific">Candidatus Yanofskybacteria bacterium GW2011_GWA2_44_9</name>
    <dbReference type="NCBI Taxonomy" id="1619025"/>
    <lineage>
        <taxon>Bacteria</taxon>
        <taxon>Candidatus Yanofskyibacteriota</taxon>
    </lineage>
</organism>
<protein>
    <submittedName>
        <fullName evidence="2">Toxin-antitoxin system, toxin component, RelE family</fullName>
    </submittedName>
</protein>
<evidence type="ECO:0000313" key="3">
    <source>
        <dbReference type="Proteomes" id="UP000034032"/>
    </source>
</evidence>
<dbReference type="EMBL" id="LCJR01000012">
    <property type="protein sequence ID" value="KKT82029.1"/>
    <property type="molecule type" value="Genomic_DNA"/>
</dbReference>
<evidence type="ECO:0000313" key="2">
    <source>
        <dbReference type="EMBL" id="KKT82029.1"/>
    </source>
</evidence>
<dbReference type="InterPro" id="IPR007712">
    <property type="entry name" value="RelE/ParE_toxin"/>
</dbReference>
<dbReference type="Proteomes" id="UP000034032">
    <property type="component" value="Unassembled WGS sequence"/>
</dbReference>
<accession>A0A0G1NCV4</accession>
<sequence length="93" mass="11409">MFEILYHYLVIREDIPRISKLWREKIRTAIEDRLTTKPDLYGKPLRRSLKGYRKLRVGDYRIIFKINEGKVKILIIQHRSLIYSDVKKRKFNF</sequence>
<proteinExistence type="predicted"/>
<reference evidence="2 3" key="1">
    <citation type="journal article" date="2015" name="Nature">
        <title>rRNA introns, odd ribosomes, and small enigmatic genomes across a large radiation of phyla.</title>
        <authorList>
            <person name="Brown C.T."/>
            <person name="Hug L.A."/>
            <person name="Thomas B.C."/>
            <person name="Sharon I."/>
            <person name="Castelle C.J."/>
            <person name="Singh A."/>
            <person name="Wilkins M.J."/>
            <person name="Williams K.H."/>
            <person name="Banfield J.F."/>
        </authorList>
    </citation>
    <scope>NUCLEOTIDE SEQUENCE [LARGE SCALE GENOMIC DNA]</scope>
</reference>
<dbReference type="Gene3D" id="3.30.2310.20">
    <property type="entry name" value="RelE-like"/>
    <property type="match status" value="1"/>
</dbReference>
<dbReference type="InterPro" id="IPR035093">
    <property type="entry name" value="RelE/ParE_toxin_dom_sf"/>
</dbReference>
<dbReference type="SUPFAM" id="SSF143011">
    <property type="entry name" value="RelE-like"/>
    <property type="match status" value="1"/>
</dbReference>
<evidence type="ECO:0000256" key="1">
    <source>
        <dbReference type="ARBA" id="ARBA00022649"/>
    </source>
</evidence>
<dbReference type="Pfam" id="PF05016">
    <property type="entry name" value="ParE_toxin"/>
    <property type="match status" value="1"/>
</dbReference>
<dbReference type="AlphaFoldDB" id="A0A0G1NCV4"/>
<comment type="caution">
    <text evidence="2">The sequence shown here is derived from an EMBL/GenBank/DDBJ whole genome shotgun (WGS) entry which is preliminary data.</text>
</comment>
<keyword evidence="1" id="KW-1277">Toxin-antitoxin system</keyword>
<gene>
    <name evidence="2" type="ORF">UW79_C0012G0039</name>
</gene>
<name>A0A0G1NCV4_9BACT</name>